<accession>A0A915HW06</accession>
<keyword evidence="1" id="KW-1185">Reference proteome</keyword>
<proteinExistence type="predicted"/>
<dbReference type="AlphaFoldDB" id="A0A915HW06"/>
<dbReference type="Proteomes" id="UP000887565">
    <property type="component" value="Unplaced"/>
</dbReference>
<reference evidence="2" key="1">
    <citation type="submission" date="2022-11" db="UniProtKB">
        <authorList>
            <consortium name="WormBaseParasite"/>
        </authorList>
    </citation>
    <scope>IDENTIFICATION</scope>
</reference>
<sequence length="66" mass="8025">MLLHMLRESQCTRTNMDYKINFRKLKMGKGAQNCQQARTQEWSHTGHHIEFGKPKEWQDNHFFFID</sequence>
<organism evidence="1 2">
    <name type="scientific">Romanomermis culicivorax</name>
    <name type="common">Nematode worm</name>
    <dbReference type="NCBI Taxonomy" id="13658"/>
    <lineage>
        <taxon>Eukaryota</taxon>
        <taxon>Metazoa</taxon>
        <taxon>Ecdysozoa</taxon>
        <taxon>Nematoda</taxon>
        <taxon>Enoplea</taxon>
        <taxon>Dorylaimia</taxon>
        <taxon>Mermithida</taxon>
        <taxon>Mermithoidea</taxon>
        <taxon>Mermithidae</taxon>
        <taxon>Romanomermis</taxon>
    </lineage>
</organism>
<evidence type="ECO:0000313" key="1">
    <source>
        <dbReference type="Proteomes" id="UP000887565"/>
    </source>
</evidence>
<dbReference type="WBParaSite" id="nRc.2.0.1.t05970-RA">
    <property type="protein sequence ID" value="nRc.2.0.1.t05970-RA"/>
    <property type="gene ID" value="nRc.2.0.1.g05970"/>
</dbReference>
<protein>
    <submittedName>
        <fullName evidence="2">Uncharacterized protein</fullName>
    </submittedName>
</protein>
<name>A0A915HW06_ROMCU</name>
<evidence type="ECO:0000313" key="2">
    <source>
        <dbReference type="WBParaSite" id="nRc.2.0.1.t05970-RA"/>
    </source>
</evidence>